<keyword evidence="1" id="KW-0812">Transmembrane</keyword>
<evidence type="ECO:0000313" key="2">
    <source>
        <dbReference type="EMBL" id="PSL09379.1"/>
    </source>
</evidence>
<feature type="transmembrane region" description="Helical" evidence="1">
    <location>
        <begin position="882"/>
        <end position="902"/>
    </location>
</feature>
<feature type="transmembrane region" description="Helical" evidence="1">
    <location>
        <begin position="854"/>
        <end position="875"/>
    </location>
</feature>
<feature type="transmembrane region" description="Helical" evidence="1">
    <location>
        <begin position="514"/>
        <end position="543"/>
    </location>
</feature>
<dbReference type="InterPro" id="IPR001036">
    <property type="entry name" value="Acrflvin-R"/>
</dbReference>
<dbReference type="PANTHER" id="PTHR32063:SF18">
    <property type="entry name" value="CATION EFFLUX SYSTEM PROTEIN"/>
    <property type="match status" value="1"/>
</dbReference>
<feature type="transmembrane region" description="Helical" evidence="1">
    <location>
        <begin position="363"/>
        <end position="382"/>
    </location>
</feature>
<dbReference type="Pfam" id="PF00873">
    <property type="entry name" value="ACR_tran"/>
    <property type="match status" value="1"/>
</dbReference>
<keyword evidence="1" id="KW-0472">Membrane</keyword>
<dbReference type="RefSeq" id="WP_106593273.1">
    <property type="nucleotide sequence ID" value="NZ_PYGI01000032.1"/>
</dbReference>
<dbReference type="SUPFAM" id="SSF82714">
    <property type="entry name" value="Multidrug efflux transporter AcrB TolC docking domain, DN and DC subdomains"/>
    <property type="match status" value="2"/>
</dbReference>
<name>A0A2P8EIT1_9GAMM</name>
<dbReference type="OrthoDB" id="9757940at2"/>
<evidence type="ECO:0000313" key="3">
    <source>
        <dbReference type="Proteomes" id="UP000242133"/>
    </source>
</evidence>
<dbReference type="Gene3D" id="1.20.1640.10">
    <property type="entry name" value="Multidrug efflux transporter AcrB transmembrane domain"/>
    <property type="match status" value="2"/>
</dbReference>
<dbReference type="Proteomes" id="UP000242133">
    <property type="component" value="Unassembled WGS sequence"/>
</dbReference>
<accession>A0A2P8EIT1</accession>
<dbReference type="Gene3D" id="3.30.70.1430">
    <property type="entry name" value="Multidrug efflux transporter AcrB pore domain"/>
    <property type="match status" value="2"/>
</dbReference>
<evidence type="ECO:0000256" key="1">
    <source>
        <dbReference type="SAM" id="Phobius"/>
    </source>
</evidence>
<dbReference type="SUPFAM" id="SSF82866">
    <property type="entry name" value="Multidrug efflux transporter AcrB transmembrane domain"/>
    <property type="match status" value="2"/>
</dbReference>
<dbReference type="Gene3D" id="3.30.70.1320">
    <property type="entry name" value="Multidrug efflux transporter AcrB pore domain like"/>
    <property type="match status" value="1"/>
</dbReference>
<protein>
    <submittedName>
        <fullName evidence="2">Multidrug efflux pump subunit AcrB</fullName>
    </submittedName>
</protein>
<keyword evidence="3" id="KW-1185">Reference proteome</keyword>
<dbReference type="GO" id="GO:0005886">
    <property type="term" value="C:plasma membrane"/>
    <property type="evidence" value="ECO:0007669"/>
    <property type="project" value="TreeGrafter"/>
</dbReference>
<feature type="transmembrane region" description="Helical" evidence="1">
    <location>
        <begin position="983"/>
        <end position="1006"/>
    </location>
</feature>
<dbReference type="InterPro" id="IPR027463">
    <property type="entry name" value="AcrB_DN_DC_subdom"/>
</dbReference>
<dbReference type="GO" id="GO:0042910">
    <property type="term" value="F:xenobiotic transmembrane transporter activity"/>
    <property type="evidence" value="ECO:0007669"/>
    <property type="project" value="TreeGrafter"/>
</dbReference>
<reference evidence="2 3" key="1">
    <citation type="submission" date="2018-03" db="EMBL/GenBank/DDBJ databases">
        <title>Genomic Encyclopedia of Archaeal and Bacterial Type Strains, Phase II (KMG-II): from individual species to whole genera.</title>
        <authorList>
            <person name="Goeker M."/>
        </authorList>
    </citation>
    <scope>NUCLEOTIDE SEQUENCE [LARGE SCALE GENOMIC DNA]</scope>
    <source>
        <strain evidence="2 3">DSM 17586</strain>
    </source>
</reference>
<dbReference type="PRINTS" id="PR00702">
    <property type="entry name" value="ACRIFLAVINRP"/>
</dbReference>
<feature type="transmembrane region" description="Helical" evidence="1">
    <location>
        <begin position="12"/>
        <end position="29"/>
    </location>
</feature>
<feature type="transmembrane region" description="Helical" evidence="1">
    <location>
        <begin position="957"/>
        <end position="977"/>
    </location>
</feature>
<dbReference type="Gene3D" id="3.30.70.1440">
    <property type="entry name" value="Multidrug efflux transporter AcrB pore domain"/>
    <property type="match status" value="1"/>
</dbReference>
<keyword evidence="1" id="KW-1133">Transmembrane helix</keyword>
<dbReference type="SUPFAM" id="SSF82693">
    <property type="entry name" value="Multidrug efflux transporter AcrB pore domain, PN1, PN2, PC1 and PC2 subdomains"/>
    <property type="match status" value="3"/>
</dbReference>
<feature type="transmembrane region" description="Helical" evidence="1">
    <location>
        <begin position="335"/>
        <end position="356"/>
    </location>
</feature>
<feature type="transmembrane region" description="Helical" evidence="1">
    <location>
        <begin position="435"/>
        <end position="454"/>
    </location>
</feature>
<comment type="caution">
    <text evidence="2">The sequence shown here is derived from an EMBL/GenBank/DDBJ whole genome shotgun (WGS) entry which is preliminary data.</text>
</comment>
<sequence length="1026" mass="112052">MDIARYSIAKRTSLWVIVLLVLIGGYISYGKLARFEDPEFIIRQAVIVTPYPGASAQEVADEVTDRIEAAVQALQELDQVESVSKQGYSEVTVEIKMEFARTQAELQQVWDKLRRKVSDAARGLPPGVGPVIVNDDFADVYAQFYAITGEGYSDRELQEYADWLSRELALVEGVARTALLADRQQQIFVEIARDRLAAFGLESQQIYQVLQKQNLVTVAGDMLADNMRVPVVPVRSVNGFDDLKNLQVGVGPDNTVLRLADIADVVRGYQEPVGIKMTYDGQRAIGLGISNVQGGNVVEMGDAVKQRLAELEGQRPVGMELRPISLQSDSVRQSVSAFVGNLIAAVAIVFVVLLLFMGLRVGLIIGFVLLLTVAGTLIVMLFDDIAMQRISLGALIIALGMLVDNAIVVSDGVLVRLQRGEARKEAISAVVKSTIWPLLGGTLVGILAFSAIGLSPSDMGEYAGSLFWVILYSMLLSWLFAITVTPLLCYQFLRVKPVADNARAGWVTRRYEALLNWVLSHRAVSIILVLLALGGAVSAASLVPPGFMPDSERPQFVVDMYLPQGTDIEQTAMRLAQVEQVVAEKEGITHTTGFVGGGGLRFMLTYAPEPRNPSYAQLLIDIDDYKRIAPLVAQLQDELSAAFPDTSFKVWKFMLGRGGGKKIEAAFTGPDAQVLRRLAEEAKALMLAQPALIAVQDDWRDQVPVAQPRWLQEQLQRLGLTESEVNAALAQTLSGRQIGVYREGDELIPLVVRAPVTEREQLRAIENTEVYSPTAGQTVSVNQLLASVDIVWRDAMIRRIDRVPTLKVQADPAPGVLTNDAFNLIRPQIEAIELPPGYTLKWYGEYESSREANAGLAASAPYGFAAMILAVVFMFNALRQPLVIWMTAPLALVGVVIGLILFQTPFEFMAILGFLSLIGMMVKNAIVLVDEADHNIHAGQEPYAAVIGACLSRARPVVLGALTTILGVAPLLIDPFFKSMAVTVMFGLLFATALTLVVLPLFYAVLFRIPVTRTASQSADDRAECR</sequence>
<dbReference type="Gene3D" id="3.30.2090.10">
    <property type="entry name" value="Multidrug efflux transporter AcrB TolC docking domain, DN and DC subdomains"/>
    <property type="match status" value="2"/>
</dbReference>
<dbReference type="PANTHER" id="PTHR32063">
    <property type="match status" value="1"/>
</dbReference>
<feature type="transmembrane region" description="Helical" evidence="1">
    <location>
        <begin position="908"/>
        <end position="929"/>
    </location>
</feature>
<feature type="transmembrane region" description="Helical" evidence="1">
    <location>
        <begin position="466"/>
        <end position="493"/>
    </location>
</feature>
<feature type="transmembrane region" description="Helical" evidence="1">
    <location>
        <begin position="394"/>
        <end position="414"/>
    </location>
</feature>
<dbReference type="EMBL" id="PYGI01000032">
    <property type="protein sequence ID" value="PSL09379.1"/>
    <property type="molecule type" value="Genomic_DNA"/>
</dbReference>
<gene>
    <name evidence="2" type="ORF">CLV44_1323</name>
</gene>
<organism evidence="2 3">
    <name type="scientific">Marinobacterium halophilum</name>
    <dbReference type="NCBI Taxonomy" id="267374"/>
    <lineage>
        <taxon>Bacteria</taxon>
        <taxon>Pseudomonadati</taxon>
        <taxon>Pseudomonadota</taxon>
        <taxon>Gammaproteobacteria</taxon>
        <taxon>Oceanospirillales</taxon>
        <taxon>Oceanospirillaceae</taxon>
        <taxon>Marinobacterium</taxon>
    </lineage>
</organism>
<dbReference type="AlphaFoldDB" id="A0A2P8EIT1"/>
<proteinExistence type="predicted"/>